<evidence type="ECO:0000313" key="2">
    <source>
        <dbReference type="EMBL" id="DAE92792.1"/>
    </source>
</evidence>
<feature type="domain" description="DUF551" evidence="1">
    <location>
        <begin position="68"/>
        <end position="134"/>
    </location>
</feature>
<dbReference type="Pfam" id="PF04448">
    <property type="entry name" value="DUF551"/>
    <property type="match status" value="1"/>
</dbReference>
<proteinExistence type="predicted"/>
<name>A0A8S5RTH8_9CAUD</name>
<dbReference type="EMBL" id="BK055796">
    <property type="protein sequence ID" value="DAE92792.1"/>
    <property type="molecule type" value="Genomic_DNA"/>
</dbReference>
<accession>A0A8S5RTH8</accession>
<evidence type="ECO:0000259" key="1">
    <source>
        <dbReference type="Pfam" id="PF04448"/>
    </source>
</evidence>
<organism evidence="2">
    <name type="scientific">Ackermannviridae sp</name>
    <dbReference type="NCBI Taxonomy" id="2831612"/>
    <lineage>
        <taxon>Viruses</taxon>
        <taxon>Duplodnaviria</taxon>
        <taxon>Heunggongvirae</taxon>
        <taxon>Uroviricota</taxon>
        <taxon>Caudoviricetes</taxon>
        <taxon>Pantevenvirales</taxon>
        <taxon>Ackermannviridae</taxon>
    </lineage>
</organism>
<sequence>MSNYCPIPGASQPKEPVRLIDANDVMQNVLDEIRYKESLYTSTVYSIAKKAIDSAPTVHPESLFPAVEWISVKDRLPEAFDEVIVYFNGFISIAWRETEKRKNGIVGWHWDSQMHYPESLVNVTHWMPLPEPPKETNDEQN</sequence>
<dbReference type="InterPro" id="IPR007539">
    <property type="entry name" value="DUF551"/>
</dbReference>
<reference evidence="2" key="1">
    <citation type="journal article" date="2021" name="Proc. Natl. Acad. Sci. U.S.A.">
        <title>A Catalog of Tens of Thousands of Viruses from Human Metagenomes Reveals Hidden Associations with Chronic Diseases.</title>
        <authorList>
            <person name="Tisza M.J."/>
            <person name="Buck C.B."/>
        </authorList>
    </citation>
    <scope>NUCLEOTIDE SEQUENCE</scope>
    <source>
        <strain evidence="2">Cttzo28</strain>
    </source>
</reference>
<protein>
    <recommendedName>
        <fullName evidence="1">DUF551 domain-containing protein</fullName>
    </recommendedName>
</protein>